<protein>
    <recommendedName>
        <fullName evidence="3 7">Nuclear nucleic acid-binding protein C1D</fullName>
    </recommendedName>
</protein>
<dbReference type="GO" id="GO:0003723">
    <property type="term" value="F:RNA binding"/>
    <property type="evidence" value="ECO:0007669"/>
    <property type="project" value="UniProtKB-UniRule"/>
</dbReference>
<dbReference type="Pfam" id="PF04000">
    <property type="entry name" value="Sas10_Utp3"/>
    <property type="match status" value="1"/>
</dbReference>
<dbReference type="GO" id="GO:0005730">
    <property type="term" value="C:nucleolus"/>
    <property type="evidence" value="ECO:0007669"/>
    <property type="project" value="UniProtKB-SubCell"/>
</dbReference>
<evidence type="ECO:0000256" key="3">
    <source>
        <dbReference type="ARBA" id="ARBA00015212"/>
    </source>
</evidence>
<dbReference type="GO" id="GO:0003677">
    <property type="term" value="F:DNA binding"/>
    <property type="evidence" value="ECO:0007669"/>
    <property type="project" value="UniProtKB-KW"/>
</dbReference>
<dbReference type="InterPro" id="IPR007146">
    <property type="entry name" value="Sas10/Utp3/C1D"/>
</dbReference>
<sequence length="142" mass="16395">MMVEGCIFDEIPEEISVHLVSFSEALDNIQNLINNHMSFSYLHKTEKSNLEVIKHELSLCYTLNALFFIYLRCNGVDTSTHPIMQELDRVMAALKRCRTLSDKNSTSHLRCDKEAASRFIKHALWQSAHSKAKKRRPNSEQV</sequence>
<comment type="subunit">
    <text evidence="7">Monomer and homodimer.</text>
</comment>
<dbReference type="Proteomes" id="UP000822476">
    <property type="component" value="Unassembled WGS sequence"/>
</dbReference>
<keyword evidence="4 7" id="KW-0698">rRNA processing</keyword>
<organism evidence="8 9">
    <name type="scientific">Paragonimus skrjabini miyazakii</name>
    <dbReference type="NCBI Taxonomy" id="59628"/>
    <lineage>
        <taxon>Eukaryota</taxon>
        <taxon>Metazoa</taxon>
        <taxon>Spiralia</taxon>
        <taxon>Lophotrochozoa</taxon>
        <taxon>Platyhelminthes</taxon>
        <taxon>Trematoda</taxon>
        <taxon>Digenea</taxon>
        <taxon>Plagiorchiida</taxon>
        <taxon>Troglotremata</taxon>
        <taxon>Troglotrematidae</taxon>
        <taxon>Paragonimus</taxon>
    </lineage>
</organism>
<comment type="similarity">
    <text evidence="2 7">Belongs to the C1D family.</text>
</comment>
<dbReference type="PANTHER" id="PTHR15341">
    <property type="entry name" value="SUN-COR STEROID HORMONE RECEPTOR CO-REPRESSOR"/>
    <property type="match status" value="1"/>
</dbReference>
<dbReference type="GO" id="GO:0000178">
    <property type="term" value="C:exosome (RNase complex)"/>
    <property type="evidence" value="ECO:0007669"/>
    <property type="project" value="TreeGrafter"/>
</dbReference>
<dbReference type="PANTHER" id="PTHR15341:SF3">
    <property type="entry name" value="NUCLEAR NUCLEIC ACID-BINDING PROTEIN C1D"/>
    <property type="match status" value="1"/>
</dbReference>
<keyword evidence="5 7" id="KW-0694">RNA-binding</keyword>
<comment type="caution">
    <text evidence="8">The sequence shown here is derived from an EMBL/GenBank/DDBJ whole genome shotgun (WGS) entry which is preliminary data.</text>
</comment>
<dbReference type="EMBL" id="JTDE01021013">
    <property type="protein sequence ID" value="KAF7233520.1"/>
    <property type="molecule type" value="Genomic_DNA"/>
</dbReference>
<evidence type="ECO:0000313" key="9">
    <source>
        <dbReference type="Proteomes" id="UP000822476"/>
    </source>
</evidence>
<gene>
    <name evidence="8" type="ORF">EG68_12510</name>
</gene>
<dbReference type="AlphaFoldDB" id="A0A8S9YFX9"/>
<dbReference type="OrthoDB" id="1421013at2759"/>
<keyword evidence="7" id="KW-0963">Cytoplasm</keyword>
<dbReference type="GO" id="GO:0010468">
    <property type="term" value="P:regulation of gene expression"/>
    <property type="evidence" value="ECO:0007669"/>
    <property type="project" value="TreeGrafter"/>
</dbReference>
<evidence type="ECO:0000256" key="1">
    <source>
        <dbReference type="ARBA" id="ARBA00004123"/>
    </source>
</evidence>
<accession>A0A8S9YFX9</accession>
<name>A0A8S9YFX9_9TREM</name>
<comment type="function">
    <text evidence="7">Plays a role in the recruitment of the exosome to pre-rRNA to mediate the 3'-5' end processing of the 5.8S rRNA.</text>
</comment>
<dbReference type="GO" id="GO:0005737">
    <property type="term" value="C:cytoplasm"/>
    <property type="evidence" value="ECO:0007669"/>
    <property type="project" value="UniProtKB-SubCell"/>
</dbReference>
<keyword evidence="6 7" id="KW-0539">Nucleus</keyword>
<dbReference type="GO" id="GO:0000460">
    <property type="term" value="P:maturation of 5.8S rRNA"/>
    <property type="evidence" value="ECO:0007669"/>
    <property type="project" value="TreeGrafter"/>
</dbReference>
<evidence type="ECO:0000313" key="8">
    <source>
        <dbReference type="EMBL" id="KAF7233520.1"/>
    </source>
</evidence>
<comment type="subcellular location">
    <subcellularLocation>
        <location evidence="7">Cytoplasm</location>
    </subcellularLocation>
    <subcellularLocation>
        <location evidence="7">Nucleus</location>
        <location evidence="7">Nucleolus</location>
    </subcellularLocation>
    <subcellularLocation>
        <location evidence="1 7">Nucleus</location>
    </subcellularLocation>
</comment>
<proteinExistence type="inferred from homology"/>
<dbReference type="InterPro" id="IPR011082">
    <property type="entry name" value="Exosome-assoc_fac/DNA_repair"/>
</dbReference>
<evidence type="ECO:0000256" key="7">
    <source>
        <dbReference type="RuleBase" id="RU368003"/>
    </source>
</evidence>
<keyword evidence="9" id="KW-1185">Reference proteome</keyword>
<reference evidence="8" key="1">
    <citation type="submission" date="2019-07" db="EMBL/GenBank/DDBJ databases">
        <title>Annotation for the trematode Paragonimus miyazaki's.</title>
        <authorList>
            <person name="Choi Y.-J."/>
        </authorList>
    </citation>
    <scope>NUCLEOTIDE SEQUENCE</scope>
    <source>
        <strain evidence="8">Japan</strain>
    </source>
</reference>
<evidence type="ECO:0000256" key="6">
    <source>
        <dbReference type="ARBA" id="ARBA00023242"/>
    </source>
</evidence>
<keyword evidence="7" id="KW-0238">DNA-binding</keyword>
<evidence type="ECO:0000256" key="2">
    <source>
        <dbReference type="ARBA" id="ARBA00009154"/>
    </source>
</evidence>
<evidence type="ECO:0000256" key="5">
    <source>
        <dbReference type="ARBA" id="ARBA00022884"/>
    </source>
</evidence>
<evidence type="ECO:0000256" key="4">
    <source>
        <dbReference type="ARBA" id="ARBA00022552"/>
    </source>
</evidence>